<evidence type="ECO:0000313" key="4">
    <source>
        <dbReference type="EMBL" id="MBB4411560.1"/>
    </source>
</evidence>
<dbReference type="PROSITE" id="PS50887">
    <property type="entry name" value="GGDEF"/>
    <property type="match status" value="1"/>
</dbReference>
<dbReference type="Proteomes" id="UP000524535">
    <property type="component" value="Unassembled WGS sequence"/>
</dbReference>
<dbReference type="FunFam" id="3.30.70.270:FF:000001">
    <property type="entry name" value="Diguanylate cyclase domain protein"/>
    <property type="match status" value="1"/>
</dbReference>
<evidence type="ECO:0000313" key="3">
    <source>
        <dbReference type="EMBL" id="MBB4348324.1"/>
    </source>
</evidence>
<comment type="caution">
    <text evidence="4">The sequence shown here is derived from an EMBL/GenBank/DDBJ whole genome shotgun (WGS) entry which is preliminary data.</text>
</comment>
<evidence type="ECO:0000313" key="8">
    <source>
        <dbReference type="Proteomes" id="UP000576087"/>
    </source>
</evidence>
<dbReference type="InterPro" id="IPR035965">
    <property type="entry name" value="PAS-like_dom_sf"/>
</dbReference>
<dbReference type="SUPFAM" id="SSF55785">
    <property type="entry name" value="PYP-like sensor domain (PAS domain)"/>
    <property type="match status" value="1"/>
</dbReference>
<dbReference type="RefSeq" id="WP_183822833.1">
    <property type="nucleotide sequence ID" value="NZ_JACIGW010000002.1"/>
</dbReference>
<evidence type="ECO:0000313" key="5">
    <source>
        <dbReference type="EMBL" id="MBB4446251.1"/>
    </source>
</evidence>
<feature type="domain" description="GGDEF" evidence="2">
    <location>
        <begin position="368"/>
        <end position="501"/>
    </location>
</feature>
<gene>
    <name evidence="4" type="ORF">GGE31_002065</name>
    <name evidence="3" type="ORF">GGE33_002066</name>
    <name evidence="5" type="ORF">GGE35_002067</name>
</gene>
<dbReference type="Gene3D" id="3.30.450.20">
    <property type="entry name" value="PAS domain"/>
    <property type="match status" value="1"/>
</dbReference>
<dbReference type="NCBIfam" id="TIGR00229">
    <property type="entry name" value="sensory_box"/>
    <property type="match status" value="1"/>
</dbReference>
<dbReference type="Pfam" id="PF00990">
    <property type="entry name" value="GGDEF"/>
    <property type="match status" value="1"/>
</dbReference>
<dbReference type="InterPro" id="IPR013656">
    <property type="entry name" value="PAS_4"/>
</dbReference>
<dbReference type="InterPro" id="IPR043128">
    <property type="entry name" value="Rev_trsase/Diguanyl_cyclase"/>
</dbReference>
<sequence>MVIPVSYEMTVETPREALEDACERLRRTVMDSGCALDLAEALQELTALRVLDQLPDFISIKDRRSRFVFANEAACRAADISDYSSLIGKTDFDVFIGETANRLFAMEQLVMESGLAVEKQDEYLVRHDGKTFWLSISKIALRNSAGQIVGLVSISRDISERKRQEELRHGQARLLEMIARGQPLDVVLNAIVRLIEAQLHDVRGAVMLLDEDRKRFSGGAAPGLSPSYVQLIESIEIGPSRGSCGTAAWTGTLVTVADVEADPLWEPYRELGSLFGFRSCWSTPVIGAEARVLGTFALYSPTRREPTTIELELMAIATDLAGIAIERAESERRIRHLAHHDPLTGLPNRTLFWSQFNRSLHEARRESRKVTVAYIDLDNFKAINDTHGHAAGDAVLKTLSDRMAHCIRASDLIVRLGGDEFAIVFSNPDGDRSGVLRRLDKLRALIAEPVLVEGESIGATCSMGVAFYPEDGELAEDLLASADRAMYEAKELGRDRLTICG</sequence>
<dbReference type="Proteomes" id="UP000520770">
    <property type="component" value="Unassembled WGS sequence"/>
</dbReference>
<feature type="domain" description="PAC" evidence="1">
    <location>
        <begin position="118"/>
        <end position="170"/>
    </location>
</feature>
<dbReference type="PANTHER" id="PTHR46663:SF2">
    <property type="entry name" value="GGDEF DOMAIN-CONTAINING PROTEIN"/>
    <property type="match status" value="1"/>
</dbReference>
<dbReference type="Gene3D" id="3.30.450.40">
    <property type="match status" value="1"/>
</dbReference>
<dbReference type="PROSITE" id="PS50113">
    <property type="entry name" value="PAC"/>
    <property type="match status" value="1"/>
</dbReference>
<dbReference type="Gene3D" id="3.30.70.270">
    <property type="match status" value="1"/>
</dbReference>
<organism evidence="4 7">
    <name type="scientific">Aliirhizobium cellulosilyticum</name>
    <dbReference type="NCBI Taxonomy" id="393664"/>
    <lineage>
        <taxon>Bacteria</taxon>
        <taxon>Pseudomonadati</taxon>
        <taxon>Pseudomonadota</taxon>
        <taxon>Alphaproteobacteria</taxon>
        <taxon>Hyphomicrobiales</taxon>
        <taxon>Rhizobiaceae</taxon>
        <taxon>Aliirhizobium</taxon>
    </lineage>
</organism>
<accession>A0A7W6TFW6</accession>
<proteinExistence type="predicted"/>
<dbReference type="InterPro" id="IPR029787">
    <property type="entry name" value="Nucleotide_cyclase"/>
</dbReference>
<reference evidence="6 7" key="1">
    <citation type="submission" date="2020-08" db="EMBL/GenBank/DDBJ databases">
        <title>Genomic Encyclopedia of Type Strains, Phase IV (KMG-V): Genome sequencing to study the core and pangenomes of soil and plant-associated prokaryotes.</title>
        <authorList>
            <person name="Whitman W."/>
        </authorList>
    </citation>
    <scope>NUCLEOTIDE SEQUENCE [LARGE SCALE GENOMIC DNA]</scope>
    <source>
        <strain evidence="4 7">SEMIA 444</strain>
        <strain evidence="3 6">SEMIA 448</strain>
        <strain evidence="5 8">SEMIA 452</strain>
    </source>
</reference>
<dbReference type="CDD" id="cd01949">
    <property type="entry name" value="GGDEF"/>
    <property type="match status" value="1"/>
</dbReference>
<evidence type="ECO:0000313" key="6">
    <source>
        <dbReference type="Proteomes" id="UP000520770"/>
    </source>
</evidence>
<dbReference type="NCBIfam" id="TIGR00254">
    <property type="entry name" value="GGDEF"/>
    <property type="match status" value="1"/>
</dbReference>
<dbReference type="InterPro" id="IPR003018">
    <property type="entry name" value="GAF"/>
</dbReference>
<protein>
    <submittedName>
        <fullName evidence="4">Diguanylate cyclase (GGDEF)-like protein/PAS domain S-box-containing protein</fullName>
    </submittedName>
</protein>
<dbReference type="InterPro" id="IPR000700">
    <property type="entry name" value="PAS-assoc_C"/>
</dbReference>
<dbReference type="GO" id="GO:0003824">
    <property type="term" value="F:catalytic activity"/>
    <property type="evidence" value="ECO:0007669"/>
    <property type="project" value="UniProtKB-ARBA"/>
</dbReference>
<dbReference type="CDD" id="cd00130">
    <property type="entry name" value="PAS"/>
    <property type="match status" value="1"/>
</dbReference>
<dbReference type="PANTHER" id="PTHR46663">
    <property type="entry name" value="DIGUANYLATE CYCLASE DGCT-RELATED"/>
    <property type="match status" value="1"/>
</dbReference>
<dbReference type="InterPro" id="IPR000160">
    <property type="entry name" value="GGDEF_dom"/>
</dbReference>
<evidence type="ECO:0000259" key="1">
    <source>
        <dbReference type="PROSITE" id="PS50113"/>
    </source>
</evidence>
<evidence type="ECO:0000259" key="2">
    <source>
        <dbReference type="PROSITE" id="PS50887"/>
    </source>
</evidence>
<dbReference type="EMBL" id="JACIHM010000002">
    <property type="protein sequence ID" value="MBB4446251.1"/>
    <property type="molecule type" value="Genomic_DNA"/>
</dbReference>
<dbReference type="SUPFAM" id="SSF55781">
    <property type="entry name" value="GAF domain-like"/>
    <property type="match status" value="1"/>
</dbReference>
<dbReference type="InterPro" id="IPR000014">
    <property type="entry name" value="PAS"/>
</dbReference>
<dbReference type="InterPro" id="IPR052163">
    <property type="entry name" value="DGC-Regulatory_Protein"/>
</dbReference>
<dbReference type="Pfam" id="PF13185">
    <property type="entry name" value="GAF_2"/>
    <property type="match status" value="1"/>
</dbReference>
<dbReference type="InterPro" id="IPR029016">
    <property type="entry name" value="GAF-like_dom_sf"/>
</dbReference>
<dbReference type="SMART" id="SM00065">
    <property type="entry name" value="GAF"/>
    <property type="match status" value="1"/>
</dbReference>
<name>A0A7W6TFW6_9HYPH</name>
<dbReference type="Pfam" id="PF08448">
    <property type="entry name" value="PAS_4"/>
    <property type="match status" value="1"/>
</dbReference>
<dbReference type="Proteomes" id="UP000576087">
    <property type="component" value="Unassembled WGS sequence"/>
</dbReference>
<dbReference type="SUPFAM" id="SSF55073">
    <property type="entry name" value="Nucleotide cyclase"/>
    <property type="match status" value="1"/>
</dbReference>
<dbReference type="SMART" id="SM00267">
    <property type="entry name" value="GGDEF"/>
    <property type="match status" value="1"/>
</dbReference>
<dbReference type="EMBL" id="JACIGW010000002">
    <property type="protein sequence ID" value="MBB4348324.1"/>
    <property type="molecule type" value="Genomic_DNA"/>
</dbReference>
<dbReference type="EMBL" id="JACIGY010000002">
    <property type="protein sequence ID" value="MBB4411560.1"/>
    <property type="molecule type" value="Genomic_DNA"/>
</dbReference>
<keyword evidence="7" id="KW-1185">Reference proteome</keyword>
<dbReference type="AlphaFoldDB" id="A0A7W6TFW6"/>
<evidence type="ECO:0000313" key="7">
    <source>
        <dbReference type="Proteomes" id="UP000524535"/>
    </source>
</evidence>